<organism evidence="1 2">
    <name type="scientific">Cuscuta australis</name>
    <dbReference type="NCBI Taxonomy" id="267555"/>
    <lineage>
        <taxon>Eukaryota</taxon>
        <taxon>Viridiplantae</taxon>
        <taxon>Streptophyta</taxon>
        <taxon>Embryophyta</taxon>
        <taxon>Tracheophyta</taxon>
        <taxon>Spermatophyta</taxon>
        <taxon>Magnoliopsida</taxon>
        <taxon>eudicotyledons</taxon>
        <taxon>Gunneridae</taxon>
        <taxon>Pentapetalae</taxon>
        <taxon>asterids</taxon>
        <taxon>lamiids</taxon>
        <taxon>Solanales</taxon>
        <taxon>Convolvulaceae</taxon>
        <taxon>Cuscuteae</taxon>
        <taxon>Cuscuta</taxon>
        <taxon>Cuscuta subgen. Grammica</taxon>
        <taxon>Cuscuta sect. Cleistogrammica</taxon>
    </lineage>
</organism>
<proteinExistence type="predicted"/>
<protein>
    <submittedName>
        <fullName evidence="1">Uncharacterized protein</fullName>
    </submittedName>
</protein>
<keyword evidence="2" id="KW-1185">Reference proteome</keyword>
<dbReference type="EMBL" id="NQVE01000115">
    <property type="protein sequence ID" value="RAL47300.1"/>
    <property type="molecule type" value="Genomic_DNA"/>
</dbReference>
<comment type="caution">
    <text evidence="1">The sequence shown here is derived from an EMBL/GenBank/DDBJ whole genome shotgun (WGS) entry which is preliminary data.</text>
</comment>
<sequence>MRNKGRLRHWRAPTFIPVPRGRLPSRSSSSKLGFSHRVSCCITSARTRKIRCSDLHFKIDMLKELNAKLSEEGLQHIPNDLTTEEAKECLIAACQKFCVLCDFGRPARMLDKVLNGN</sequence>
<dbReference type="AlphaFoldDB" id="A0A328DPW8"/>
<evidence type="ECO:0000313" key="2">
    <source>
        <dbReference type="Proteomes" id="UP000249390"/>
    </source>
</evidence>
<accession>A0A328DPW8</accession>
<gene>
    <name evidence="1" type="ORF">DM860_013265</name>
</gene>
<dbReference type="Proteomes" id="UP000249390">
    <property type="component" value="Unassembled WGS sequence"/>
</dbReference>
<reference evidence="1 2" key="1">
    <citation type="submission" date="2018-06" db="EMBL/GenBank/DDBJ databases">
        <title>The Genome of Cuscuta australis (Dodder) Provides Insight into the Evolution of Plant Parasitism.</title>
        <authorList>
            <person name="Liu H."/>
        </authorList>
    </citation>
    <scope>NUCLEOTIDE SEQUENCE [LARGE SCALE GENOMIC DNA]</scope>
    <source>
        <strain evidence="2">cv. Yunnan</strain>
        <tissue evidence="1">Vines</tissue>
    </source>
</reference>
<name>A0A328DPW8_9ASTE</name>
<evidence type="ECO:0000313" key="1">
    <source>
        <dbReference type="EMBL" id="RAL47300.1"/>
    </source>
</evidence>